<dbReference type="Gene3D" id="3.30.70.2740">
    <property type="match status" value="1"/>
</dbReference>
<dbReference type="SUPFAM" id="SSF55103">
    <property type="entry name" value="FAD-linked oxidases, C-terminal domain"/>
    <property type="match status" value="1"/>
</dbReference>
<dbReference type="Gene3D" id="3.30.43.10">
    <property type="entry name" value="Uridine Diphospho-n-acetylenolpyruvylglucosamine Reductase, domain 2"/>
    <property type="match status" value="1"/>
</dbReference>
<reference evidence="13 14" key="1">
    <citation type="submission" date="2024-04" db="EMBL/GenBank/DDBJ databases">
        <title>Draft genome sequence of Sessilibacter corallicola NBRC 116591.</title>
        <authorList>
            <person name="Miyakawa T."/>
            <person name="Kusuya Y."/>
            <person name="Miura T."/>
        </authorList>
    </citation>
    <scope>NUCLEOTIDE SEQUENCE [LARGE SCALE GENOMIC DNA]</scope>
    <source>
        <strain evidence="13 14">KU-00831-HH</strain>
    </source>
</reference>
<evidence type="ECO:0000256" key="6">
    <source>
        <dbReference type="ARBA" id="ARBA00022946"/>
    </source>
</evidence>
<dbReference type="InterPro" id="IPR016167">
    <property type="entry name" value="FAD-bd_PCMH_sub1"/>
</dbReference>
<dbReference type="Gene3D" id="1.10.45.10">
    <property type="entry name" value="Vanillyl-alcohol Oxidase, Chain A, domain 4"/>
    <property type="match status" value="1"/>
</dbReference>
<keyword evidence="14" id="KW-1185">Reference proteome</keyword>
<gene>
    <name evidence="13" type="ORF">NBRC116591_04780</name>
</gene>
<dbReference type="SUPFAM" id="SSF46548">
    <property type="entry name" value="alpha-helical ferredoxin"/>
    <property type="match status" value="1"/>
</dbReference>
<feature type="domain" description="4Fe-4S ferredoxin-type" evidence="11">
    <location>
        <begin position="530"/>
        <end position="561"/>
    </location>
</feature>
<dbReference type="Gene3D" id="3.30.465.10">
    <property type="match status" value="1"/>
</dbReference>
<evidence type="ECO:0000259" key="12">
    <source>
        <dbReference type="PROSITE" id="PS51387"/>
    </source>
</evidence>
<dbReference type="InterPro" id="IPR016164">
    <property type="entry name" value="FAD-linked_Oxase-like_C"/>
</dbReference>
<dbReference type="InterPro" id="IPR006094">
    <property type="entry name" value="Oxid_FAD_bind_N"/>
</dbReference>
<dbReference type="SUPFAM" id="SSF56176">
    <property type="entry name" value="FAD-binding/transporter-associated domain-like"/>
    <property type="match status" value="1"/>
</dbReference>
<protein>
    <recommendedName>
        <fullName evidence="10">D-lactate dehydrogenase (cytochrome)</fullName>
        <ecNumber evidence="10">1.1.2.4</ecNumber>
    </recommendedName>
</protein>
<dbReference type="InterPro" id="IPR004113">
    <property type="entry name" value="FAD-bd_oxidored_4_C"/>
</dbReference>
<comment type="similarity">
    <text evidence="2">Belongs to the FAD-binding oxidoreductase/transferase type 4 family.</text>
</comment>
<evidence type="ECO:0000256" key="3">
    <source>
        <dbReference type="ARBA" id="ARBA00022630"/>
    </source>
</evidence>
<dbReference type="InterPro" id="IPR016169">
    <property type="entry name" value="FAD-bd_PCMH_sub2"/>
</dbReference>
<evidence type="ECO:0000256" key="10">
    <source>
        <dbReference type="ARBA" id="ARBA00038897"/>
    </source>
</evidence>
<dbReference type="InterPro" id="IPR017896">
    <property type="entry name" value="4Fe4S_Fe-S-bd"/>
</dbReference>
<dbReference type="PROSITE" id="PS51379">
    <property type="entry name" value="4FE4S_FER_2"/>
    <property type="match status" value="1"/>
</dbReference>
<evidence type="ECO:0000256" key="8">
    <source>
        <dbReference type="ARBA" id="ARBA00023004"/>
    </source>
</evidence>
<dbReference type="PANTHER" id="PTHR11748">
    <property type="entry name" value="D-LACTATE DEHYDROGENASE"/>
    <property type="match status" value="1"/>
</dbReference>
<dbReference type="Proteomes" id="UP001465153">
    <property type="component" value="Unassembled WGS sequence"/>
</dbReference>
<name>A0ABQ0A4U3_9GAMM</name>
<evidence type="ECO:0000313" key="13">
    <source>
        <dbReference type="EMBL" id="GAA6166668.1"/>
    </source>
</evidence>
<dbReference type="Gene3D" id="3.30.70.2190">
    <property type="match status" value="1"/>
</dbReference>
<keyword evidence="4" id="KW-0479">Metal-binding</keyword>
<dbReference type="InterPro" id="IPR009051">
    <property type="entry name" value="Helical_ferredxn"/>
</dbReference>
<keyword evidence="9" id="KW-0411">Iron-sulfur</keyword>
<dbReference type="Pfam" id="PF02913">
    <property type="entry name" value="FAD-oxidase_C"/>
    <property type="match status" value="1"/>
</dbReference>
<dbReference type="PROSITE" id="PS00198">
    <property type="entry name" value="4FE4S_FER_1"/>
    <property type="match status" value="1"/>
</dbReference>
<dbReference type="InterPro" id="IPR004017">
    <property type="entry name" value="Cys_rich_dom"/>
</dbReference>
<evidence type="ECO:0000313" key="14">
    <source>
        <dbReference type="Proteomes" id="UP001465153"/>
    </source>
</evidence>
<dbReference type="InterPro" id="IPR017900">
    <property type="entry name" value="4Fe4S_Fe_S_CS"/>
</dbReference>
<comment type="cofactor">
    <cofactor evidence="1">
        <name>FAD</name>
        <dbReference type="ChEBI" id="CHEBI:57692"/>
    </cofactor>
</comment>
<evidence type="ECO:0000256" key="9">
    <source>
        <dbReference type="ARBA" id="ARBA00023014"/>
    </source>
</evidence>
<dbReference type="Pfam" id="PF13183">
    <property type="entry name" value="Fer4_8"/>
    <property type="match status" value="1"/>
</dbReference>
<dbReference type="PANTHER" id="PTHR11748:SF111">
    <property type="entry name" value="D-LACTATE DEHYDROGENASE, MITOCHONDRIAL-RELATED"/>
    <property type="match status" value="1"/>
</dbReference>
<dbReference type="Pfam" id="PF01565">
    <property type="entry name" value="FAD_binding_4"/>
    <property type="match status" value="1"/>
</dbReference>
<keyword evidence="7" id="KW-0560">Oxidoreductase</keyword>
<dbReference type="InterPro" id="IPR036318">
    <property type="entry name" value="FAD-bd_PCMH-like_sf"/>
</dbReference>
<dbReference type="Gene3D" id="1.10.1060.10">
    <property type="entry name" value="Alpha-helical ferredoxin"/>
    <property type="match status" value="1"/>
</dbReference>
<dbReference type="EC" id="1.1.2.4" evidence="10"/>
<feature type="domain" description="FAD-binding PCMH-type" evidence="12">
    <location>
        <begin position="38"/>
        <end position="266"/>
    </location>
</feature>
<keyword evidence="3" id="KW-0285">Flavoprotein</keyword>
<evidence type="ECO:0000259" key="11">
    <source>
        <dbReference type="PROSITE" id="PS51379"/>
    </source>
</evidence>
<dbReference type="RefSeq" id="WP_233086307.1">
    <property type="nucleotide sequence ID" value="NZ_BAABWN010000001.1"/>
</dbReference>
<keyword evidence="8" id="KW-0408">Iron</keyword>
<evidence type="ECO:0000256" key="2">
    <source>
        <dbReference type="ARBA" id="ARBA00008000"/>
    </source>
</evidence>
<dbReference type="EMBL" id="BAABWN010000001">
    <property type="protein sequence ID" value="GAA6166668.1"/>
    <property type="molecule type" value="Genomic_DNA"/>
</dbReference>
<sequence length="946" mass="104399">MAEVSRQFVSEIKRILRNEQIIDDITRRRAFATDASFYQLIPQLVLKLDFIAQVRDVVRLCHEYDVAVTFRAAGTSLSGQAISDSVLIILSDKWRDYEVIDDGEFIRLQPGVIGAHANHYLKDYQRKIGPDPASINTCKIGGIVANNASGMCCGVSQNTYYTVSAMTMVLADGSIVDTGNPESVRDFKSKNAGLLNELWALSDDVKSDSELSELIRHKYRLKNTTGYALNALIDFDDPIDILMHLMVGSEGTLGFIADVTYRTVVEHSNKASGLFLFESPEVACQLVEKLSREPVDAVELLDQRALNSVKGKPGLPDAFCDNPDASTALLIETRASCATKLAANVESLSNLIAEFSPIQEIPLANDHARNEKLWAIRKATFPAVGAVRKTGTSVIIEDVAFPIDKLGQGIKSLHQLLDKYGYSEAIIFGHALAGNLHFVFTQSFETDEEVQRYDEFMQAVANLVAVDLKGSLKAEHGTGRNMAPFVELEWGEKAFQVMQRLKRIIDPKNILNPGVILNEDPDAHIRDLKVLPAANEIVDKCIECGFCEPVCPSKDLTLTPRQRISLWRRIQQLTAQQSLTEAEETELKTLKEAYQYQGVDTCAATGMCAQKCPVGINTGDLVREIRAENASKSSKLLAKVAADNFAQVTKVTGLGLSASKVASKFLGEEKTDKLGVKIHNTTGKTAPLWYKEWPTKAHKVKPVQSNGSDGLKPLVYFPSCSSRTMGPESKSDDQRSQFEVAQSLLQKAGYQLIVPENLDNLCCGMPFSSKGLADFANDKSEELQSALKVISQGGEIPILFDTSPCRMQIEKSETELPVFELFEFIDKFVLSELSITPVEEPIALHITCSSRKMGLAETLRRVAKTCSTEVIEPHDIECCGFAGDKGMFYPELNESALKTLAKQLPDNCTQGFSNSRTCEIGLSHYSKIQYQSLLYLLDKVSEARPQ</sequence>
<dbReference type="Pfam" id="PF02754">
    <property type="entry name" value="CCG"/>
    <property type="match status" value="1"/>
</dbReference>
<evidence type="ECO:0000256" key="4">
    <source>
        <dbReference type="ARBA" id="ARBA00022723"/>
    </source>
</evidence>
<accession>A0ABQ0A4U3</accession>
<organism evidence="13 14">
    <name type="scientific">Sessilibacter corallicola</name>
    <dbReference type="NCBI Taxonomy" id="2904075"/>
    <lineage>
        <taxon>Bacteria</taxon>
        <taxon>Pseudomonadati</taxon>
        <taxon>Pseudomonadota</taxon>
        <taxon>Gammaproteobacteria</taxon>
        <taxon>Cellvibrionales</taxon>
        <taxon>Cellvibrionaceae</taxon>
        <taxon>Sessilibacter</taxon>
    </lineage>
</organism>
<dbReference type="InterPro" id="IPR016166">
    <property type="entry name" value="FAD-bd_PCMH"/>
</dbReference>
<evidence type="ECO:0000256" key="5">
    <source>
        <dbReference type="ARBA" id="ARBA00022827"/>
    </source>
</evidence>
<keyword evidence="6" id="KW-0809">Transit peptide</keyword>
<evidence type="ECO:0000256" key="7">
    <source>
        <dbReference type="ARBA" id="ARBA00023002"/>
    </source>
</evidence>
<evidence type="ECO:0000256" key="1">
    <source>
        <dbReference type="ARBA" id="ARBA00001974"/>
    </source>
</evidence>
<proteinExistence type="inferred from homology"/>
<keyword evidence="5" id="KW-0274">FAD</keyword>
<dbReference type="PROSITE" id="PS51387">
    <property type="entry name" value="FAD_PCMH"/>
    <property type="match status" value="1"/>
</dbReference>
<comment type="caution">
    <text evidence="13">The sequence shown here is derived from an EMBL/GenBank/DDBJ whole genome shotgun (WGS) entry which is preliminary data.</text>
</comment>
<dbReference type="InterPro" id="IPR016171">
    <property type="entry name" value="Vanillyl_alc_oxidase_C-sub2"/>
</dbReference>